<evidence type="ECO:0000313" key="1">
    <source>
        <dbReference type="EMBL" id="SFI53662.1"/>
    </source>
</evidence>
<dbReference type="STRING" id="390807.SAMN04488095_1163"/>
<sequence>MFAFEKKFKKFREDEAGATTVEWVMLASLVTMVGLASTGVIERGFLALAGTVQGELRGDPVEQVAGLTYSDGFDHGSNGWSGASVTEINGVGNVLGPLGGTGGYPGITRDFDIDPDADQVQFEFDLLSLDSWDGESGIVFLNGYEVGRVTSDHRGSTTFTAAEGLANSGITIRGSVVDNNVDLGGVSTNAGFTDSRTTIQIAVDRPAEGDFDTISFGIGSTTDQGVNDESLALDNFTVRGLRDSSRSATAG</sequence>
<proteinExistence type="predicted"/>
<dbReference type="Proteomes" id="UP000199110">
    <property type="component" value="Unassembled WGS sequence"/>
</dbReference>
<name>A0A1I3J059_9RHOB</name>
<evidence type="ECO:0008006" key="3">
    <source>
        <dbReference type="Google" id="ProtNLM"/>
    </source>
</evidence>
<evidence type="ECO:0000313" key="2">
    <source>
        <dbReference type="Proteomes" id="UP000199110"/>
    </source>
</evidence>
<gene>
    <name evidence="1" type="ORF">SAMN04488095_1163</name>
</gene>
<reference evidence="1 2" key="1">
    <citation type="submission" date="2016-10" db="EMBL/GenBank/DDBJ databases">
        <authorList>
            <person name="de Groot N.N."/>
        </authorList>
    </citation>
    <scope>NUCLEOTIDE SEQUENCE [LARGE SCALE GENOMIC DNA]</scope>
    <source>
        <strain evidence="1 2">DSM 19073</strain>
    </source>
</reference>
<organism evidence="1 2">
    <name type="scientific">Jannaschia pohangensis</name>
    <dbReference type="NCBI Taxonomy" id="390807"/>
    <lineage>
        <taxon>Bacteria</taxon>
        <taxon>Pseudomonadati</taxon>
        <taxon>Pseudomonadota</taxon>
        <taxon>Alphaproteobacteria</taxon>
        <taxon>Rhodobacterales</taxon>
        <taxon>Roseobacteraceae</taxon>
        <taxon>Jannaschia</taxon>
    </lineage>
</organism>
<keyword evidence="2" id="KW-1185">Reference proteome</keyword>
<accession>A0A1I3J059</accession>
<protein>
    <recommendedName>
        <fullName evidence="3">Flp pilus assembly protein, pilin Flp</fullName>
    </recommendedName>
</protein>
<dbReference type="AlphaFoldDB" id="A0A1I3J059"/>
<dbReference type="EMBL" id="FORA01000001">
    <property type="protein sequence ID" value="SFI53662.1"/>
    <property type="molecule type" value="Genomic_DNA"/>
</dbReference>